<dbReference type="GO" id="GO:0003677">
    <property type="term" value="F:DNA binding"/>
    <property type="evidence" value="ECO:0007669"/>
    <property type="project" value="UniProtKB-KW"/>
</dbReference>
<dbReference type="InterPro" id="IPR000524">
    <property type="entry name" value="Tscrpt_reg_HTH_GntR"/>
</dbReference>
<dbReference type="SUPFAM" id="SSF46785">
    <property type="entry name" value="Winged helix' DNA-binding domain"/>
    <property type="match status" value="1"/>
</dbReference>
<dbReference type="Gene3D" id="1.10.10.10">
    <property type="entry name" value="Winged helix-like DNA-binding domain superfamily/Winged helix DNA-binding domain"/>
    <property type="match status" value="1"/>
</dbReference>
<dbReference type="Proteomes" id="UP000198584">
    <property type="component" value="Unassembled WGS sequence"/>
</dbReference>
<protein>
    <submittedName>
        <fullName evidence="5">DNA-binding transcriptional regulator, FadR family</fullName>
    </submittedName>
</protein>
<dbReference type="PROSITE" id="PS50949">
    <property type="entry name" value="HTH_GNTR"/>
    <property type="match status" value="1"/>
</dbReference>
<dbReference type="EMBL" id="FNQR01000008">
    <property type="protein sequence ID" value="SEA79337.1"/>
    <property type="molecule type" value="Genomic_DNA"/>
</dbReference>
<dbReference type="InterPro" id="IPR008920">
    <property type="entry name" value="TF_FadR/GntR_C"/>
</dbReference>
<dbReference type="Pfam" id="PF07729">
    <property type="entry name" value="FCD"/>
    <property type="match status" value="1"/>
</dbReference>
<dbReference type="RefSeq" id="WP_245728946.1">
    <property type="nucleotide sequence ID" value="NZ_FNQR01000008.1"/>
</dbReference>
<evidence type="ECO:0000259" key="4">
    <source>
        <dbReference type="PROSITE" id="PS50949"/>
    </source>
</evidence>
<dbReference type="PANTHER" id="PTHR43537">
    <property type="entry name" value="TRANSCRIPTIONAL REGULATOR, GNTR FAMILY"/>
    <property type="match status" value="1"/>
</dbReference>
<evidence type="ECO:0000313" key="5">
    <source>
        <dbReference type="EMBL" id="SEA79337.1"/>
    </source>
</evidence>
<dbReference type="AlphaFoldDB" id="A0A1H4E3D7"/>
<dbReference type="STRING" id="571932.SAMN05421743_108114"/>
<sequence length="231" mass="26944">MPIAFNKLNTHRTKSMEIVSMVKDNLVNGELKPGDKLPTEMELIEQLGVSRTPVREAIKILEAIGVIEIKRGEGMFITQHSSHLTMNPLVFSLIMHSHNMEQLIEFRQHFEVLLMNMIITKEHKNLDKIEAVYHSQVDRMNPSLSSEELADIDLEFHYAVLEETENPFTIEIGRTIYELIRPKMIHFKHSNNIERTLATHKAYLNLLKEKEEFEPTKTVIKMIKNNEEMIR</sequence>
<evidence type="ECO:0000256" key="2">
    <source>
        <dbReference type="ARBA" id="ARBA00023125"/>
    </source>
</evidence>
<gene>
    <name evidence="5" type="ORF">SAMN05421743_108114</name>
</gene>
<dbReference type="CDD" id="cd07377">
    <property type="entry name" value="WHTH_GntR"/>
    <property type="match status" value="1"/>
</dbReference>
<dbReference type="InterPro" id="IPR036388">
    <property type="entry name" value="WH-like_DNA-bd_sf"/>
</dbReference>
<reference evidence="5 6" key="1">
    <citation type="submission" date="2016-10" db="EMBL/GenBank/DDBJ databases">
        <authorList>
            <person name="de Groot N.N."/>
        </authorList>
    </citation>
    <scope>NUCLEOTIDE SEQUENCE [LARGE SCALE GENOMIC DNA]</scope>
    <source>
        <strain evidence="5 6">CCM7597</strain>
    </source>
</reference>
<dbReference type="SMART" id="SM00345">
    <property type="entry name" value="HTH_GNTR"/>
    <property type="match status" value="1"/>
</dbReference>
<dbReference type="Pfam" id="PF00392">
    <property type="entry name" value="GntR"/>
    <property type="match status" value="1"/>
</dbReference>
<keyword evidence="2 5" id="KW-0238">DNA-binding</keyword>
<dbReference type="GO" id="GO:0003700">
    <property type="term" value="F:DNA-binding transcription factor activity"/>
    <property type="evidence" value="ECO:0007669"/>
    <property type="project" value="InterPro"/>
</dbReference>
<keyword evidence="3" id="KW-0804">Transcription</keyword>
<accession>A0A1H4E3D7</accession>
<dbReference type="SUPFAM" id="SSF48008">
    <property type="entry name" value="GntR ligand-binding domain-like"/>
    <property type="match status" value="1"/>
</dbReference>
<dbReference type="PANTHER" id="PTHR43537:SF5">
    <property type="entry name" value="UXU OPERON TRANSCRIPTIONAL REGULATOR"/>
    <property type="match status" value="1"/>
</dbReference>
<keyword evidence="6" id="KW-1185">Reference proteome</keyword>
<dbReference type="InterPro" id="IPR011711">
    <property type="entry name" value="GntR_C"/>
</dbReference>
<organism evidence="5 6">
    <name type="scientific">Thalassobacillus cyri</name>
    <dbReference type="NCBI Taxonomy" id="571932"/>
    <lineage>
        <taxon>Bacteria</taxon>
        <taxon>Bacillati</taxon>
        <taxon>Bacillota</taxon>
        <taxon>Bacilli</taxon>
        <taxon>Bacillales</taxon>
        <taxon>Bacillaceae</taxon>
        <taxon>Thalassobacillus</taxon>
    </lineage>
</organism>
<feature type="domain" description="HTH gntR-type" evidence="4">
    <location>
        <begin position="12"/>
        <end position="80"/>
    </location>
</feature>
<dbReference type="InterPro" id="IPR036390">
    <property type="entry name" value="WH_DNA-bd_sf"/>
</dbReference>
<evidence type="ECO:0000256" key="3">
    <source>
        <dbReference type="ARBA" id="ARBA00023163"/>
    </source>
</evidence>
<proteinExistence type="predicted"/>
<evidence type="ECO:0000256" key="1">
    <source>
        <dbReference type="ARBA" id="ARBA00023015"/>
    </source>
</evidence>
<name>A0A1H4E3D7_9BACI</name>
<keyword evidence="1" id="KW-0805">Transcription regulation</keyword>
<dbReference type="PRINTS" id="PR00035">
    <property type="entry name" value="HTHGNTR"/>
</dbReference>
<dbReference type="Gene3D" id="1.20.120.530">
    <property type="entry name" value="GntR ligand-binding domain-like"/>
    <property type="match status" value="1"/>
</dbReference>
<evidence type="ECO:0000313" key="6">
    <source>
        <dbReference type="Proteomes" id="UP000198584"/>
    </source>
</evidence>